<dbReference type="Gene3D" id="3.40.50.2300">
    <property type="match status" value="1"/>
</dbReference>
<sequence>MAAKVLIIDDSNTMRKIVQRSLRQAGFEFEKILEAGDGQEALGLLENEEVDFILSDINMPNMDGIEFLRQKKDNAAIKDIPVVMITTEAGNDILGEAKSLGAKGSIKKPFTADQVQDVLGEFL</sequence>
<evidence type="ECO:0000259" key="3">
    <source>
        <dbReference type="PROSITE" id="PS50110"/>
    </source>
</evidence>
<dbReference type="KEGG" id="gsb:GSUB_15080"/>
<dbReference type="InterPro" id="IPR050595">
    <property type="entry name" value="Bact_response_regulator"/>
</dbReference>
<feature type="domain" description="Response regulatory" evidence="3">
    <location>
        <begin position="4"/>
        <end position="123"/>
    </location>
</feature>
<dbReference type="EMBL" id="CP010311">
    <property type="protein sequence ID" value="AJF07608.1"/>
    <property type="molecule type" value="Genomic_DNA"/>
</dbReference>
<feature type="modified residue" description="4-aspartylphosphate" evidence="2">
    <location>
        <position position="56"/>
    </location>
</feature>
<organism evidence="4 5">
    <name type="scientific">Geoalkalibacter subterraneus</name>
    <dbReference type="NCBI Taxonomy" id="483547"/>
    <lineage>
        <taxon>Bacteria</taxon>
        <taxon>Pseudomonadati</taxon>
        <taxon>Thermodesulfobacteriota</taxon>
        <taxon>Desulfuromonadia</taxon>
        <taxon>Desulfuromonadales</taxon>
        <taxon>Geoalkalibacteraceae</taxon>
        <taxon>Geoalkalibacter</taxon>
    </lineage>
</organism>
<evidence type="ECO:0000313" key="4">
    <source>
        <dbReference type="EMBL" id="AJF07608.1"/>
    </source>
</evidence>
<dbReference type="SUPFAM" id="SSF52172">
    <property type="entry name" value="CheY-like"/>
    <property type="match status" value="1"/>
</dbReference>
<proteinExistence type="predicted"/>
<dbReference type="InterPro" id="IPR011006">
    <property type="entry name" value="CheY-like_superfamily"/>
</dbReference>
<reference evidence="4 5" key="1">
    <citation type="journal article" date="2015" name="Genome Announc.">
        <title>Genomes of Geoalkalibacter ferrihydriticus Z-0531T and Geoalkalibacter subterraneus Red1T, Two Haloalkaliphilic Metal-Reducing Deltaproteobacteria.</title>
        <authorList>
            <person name="Badalamenti J.P."/>
            <person name="Krajmalnik-Brown R."/>
            <person name="Torres C.I."/>
            <person name="Bond D.R."/>
        </authorList>
    </citation>
    <scope>NUCLEOTIDE SEQUENCE [LARGE SCALE GENOMIC DNA]</scope>
    <source>
        <strain evidence="4 5">Red1</strain>
    </source>
</reference>
<name>A0A0B5FJS2_9BACT</name>
<dbReference type="STRING" id="483547.GSUB_15080"/>
<accession>A0A0B5FJS2</accession>
<keyword evidence="1 2" id="KW-0597">Phosphoprotein</keyword>
<gene>
    <name evidence="4" type="ORF">GSUB_15080</name>
</gene>
<dbReference type="SMART" id="SM00448">
    <property type="entry name" value="REC"/>
    <property type="match status" value="1"/>
</dbReference>
<dbReference type="OrthoDB" id="9786548at2"/>
<protein>
    <submittedName>
        <fullName evidence="4">Chemotaxis protein CheY</fullName>
    </submittedName>
</protein>
<dbReference type="InterPro" id="IPR001789">
    <property type="entry name" value="Sig_transdc_resp-reg_receiver"/>
</dbReference>
<dbReference type="PROSITE" id="PS50110">
    <property type="entry name" value="RESPONSE_REGULATORY"/>
    <property type="match status" value="1"/>
</dbReference>
<evidence type="ECO:0000256" key="1">
    <source>
        <dbReference type="ARBA" id="ARBA00022553"/>
    </source>
</evidence>
<dbReference type="Proteomes" id="UP000035036">
    <property type="component" value="Chromosome"/>
</dbReference>
<dbReference type="RefSeq" id="WP_040201543.1">
    <property type="nucleotide sequence ID" value="NZ_CP010311.1"/>
</dbReference>
<dbReference type="HOGENOM" id="CLU_000445_69_12_7"/>
<evidence type="ECO:0000313" key="5">
    <source>
        <dbReference type="Proteomes" id="UP000035036"/>
    </source>
</evidence>
<keyword evidence="5" id="KW-1185">Reference proteome</keyword>
<dbReference type="PANTHER" id="PTHR44591:SF25">
    <property type="entry name" value="CHEMOTAXIS TWO-COMPONENT RESPONSE REGULATOR"/>
    <property type="match status" value="1"/>
</dbReference>
<evidence type="ECO:0000256" key="2">
    <source>
        <dbReference type="PROSITE-ProRule" id="PRU00169"/>
    </source>
</evidence>
<dbReference type="Pfam" id="PF00072">
    <property type="entry name" value="Response_reg"/>
    <property type="match status" value="1"/>
</dbReference>
<dbReference type="GO" id="GO:0000160">
    <property type="term" value="P:phosphorelay signal transduction system"/>
    <property type="evidence" value="ECO:0007669"/>
    <property type="project" value="InterPro"/>
</dbReference>
<dbReference type="AlphaFoldDB" id="A0A0B5FJS2"/>
<dbReference type="PANTHER" id="PTHR44591">
    <property type="entry name" value="STRESS RESPONSE REGULATOR PROTEIN 1"/>
    <property type="match status" value="1"/>
</dbReference>